<evidence type="ECO:0000256" key="3">
    <source>
        <dbReference type="ARBA" id="ARBA00018111"/>
    </source>
</evidence>
<evidence type="ECO:0000256" key="1">
    <source>
        <dbReference type="ARBA" id="ARBA00004496"/>
    </source>
</evidence>
<gene>
    <name evidence="5" type="primary">recX</name>
    <name evidence="10" type="ORF">QC823_09310</name>
</gene>
<evidence type="ECO:0000259" key="9">
    <source>
        <dbReference type="Pfam" id="PF21982"/>
    </source>
</evidence>
<dbReference type="InterPro" id="IPR053925">
    <property type="entry name" value="RecX_HTH_3rd"/>
</dbReference>
<feature type="compositionally biased region" description="Low complexity" evidence="6">
    <location>
        <begin position="1"/>
        <end position="14"/>
    </location>
</feature>
<dbReference type="InterPro" id="IPR036388">
    <property type="entry name" value="WH-like_DNA-bd_sf"/>
</dbReference>
<reference evidence="10 11" key="1">
    <citation type="submission" date="2023-04" db="EMBL/GenBank/DDBJ databases">
        <title>A long-awaited taxogenomic arrangement of the family Halomonadaceae.</title>
        <authorList>
            <person name="De La Haba R."/>
            <person name="Chuvochina M."/>
            <person name="Wittouck S."/>
            <person name="Arahal D.R."/>
            <person name="Sanchez-Porro C."/>
            <person name="Hugenholtz P."/>
            <person name="Ventosa A."/>
        </authorList>
    </citation>
    <scope>NUCLEOTIDE SEQUENCE [LARGE SCALE GENOMIC DNA]</scope>
    <source>
        <strain evidence="10 11">DSM 21020</strain>
    </source>
</reference>
<evidence type="ECO:0000313" key="10">
    <source>
        <dbReference type="EMBL" id="MDR5899183.1"/>
    </source>
</evidence>
<dbReference type="Proteomes" id="UP001254564">
    <property type="component" value="Unassembled WGS sequence"/>
</dbReference>
<feature type="domain" description="RecX first three-helical" evidence="9">
    <location>
        <begin position="22"/>
        <end position="58"/>
    </location>
</feature>
<evidence type="ECO:0000256" key="4">
    <source>
        <dbReference type="ARBA" id="ARBA00022490"/>
    </source>
</evidence>
<sequence>MAFGTSSTSNTSASGKPERSPREIAITLLARREYSRAELASRLERKDVPADEIDACLNALAEQGLQSDTRFAESFIRSRIFRGQGVRRIESELRQRGVDSATYAAALAEVVAQEEVDWCELACEALSRRFSTPGDSPKERAKRERFLANRGFDFDQIRYALSML</sequence>
<feature type="domain" description="RecX second three-helical" evidence="7">
    <location>
        <begin position="67"/>
        <end position="107"/>
    </location>
</feature>
<evidence type="ECO:0000256" key="6">
    <source>
        <dbReference type="SAM" id="MobiDB-lite"/>
    </source>
</evidence>
<comment type="subcellular location">
    <subcellularLocation>
        <location evidence="1 5">Cytoplasm</location>
    </subcellularLocation>
</comment>
<keyword evidence="4 5" id="KW-0963">Cytoplasm</keyword>
<dbReference type="Gene3D" id="1.10.10.10">
    <property type="entry name" value="Winged helix-like DNA-binding domain superfamily/Winged helix DNA-binding domain"/>
    <property type="match status" value="3"/>
</dbReference>
<comment type="caution">
    <text evidence="10">The sequence shown here is derived from an EMBL/GenBank/DDBJ whole genome shotgun (WGS) entry which is preliminary data.</text>
</comment>
<comment type="similarity">
    <text evidence="2 5">Belongs to the RecX family.</text>
</comment>
<dbReference type="Pfam" id="PF02631">
    <property type="entry name" value="RecX_HTH2"/>
    <property type="match status" value="1"/>
</dbReference>
<feature type="region of interest" description="Disordered" evidence="6">
    <location>
        <begin position="1"/>
        <end position="22"/>
    </location>
</feature>
<feature type="domain" description="RecX third three-helical" evidence="8">
    <location>
        <begin position="116"/>
        <end position="161"/>
    </location>
</feature>
<dbReference type="Pfam" id="PF21981">
    <property type="entry name" value="RecX_HTH3"/>
    <property type="match status" value="1"/>
</dbReference>
<dbReference type="Pfam" id="PF21982">
    <property type="entry name" value="RecX_HTH1"/>
    <property type="match status" value="1"/>
</dbReference>
<dbReference type="RefSeq" id="WP_309656109.1">
    <property type="nucleotide sequence ID" value="NZ_JARWAN010000013.1"/>
</dbReference>
<accession>A0ABU1H4F4</accession>
<dbReference type="EMBL" id="JARWAN010000013">
    <property type="protein sequence ID" value="MDR5899183.1"/>
    <property type="molecule type" value="Genomic_DNA"/>
</dbReference>
<dbReference type="InterPro" id="IPR003783">
    <property type="entry name" value="Regulatory_RecX"/>
</dbReference>
<dbReference type="InterPro" id="IPR053924">
    <property type="entry name" value="RecX_HTH_2nd"/>
</dbReference>
<dbReference type="InterPro" id="IPR053926">
    <property type="entry name" value="RecX_HTH_1st"/>
</dbReference>
<protein>
    <recommendedName>
        <fullName evidence="3 5">Regulatory protein RecX</fullName>
    </recommendedName>
</protein>
<evidence type="ECO:0000313" key="11">
    <source>
        <dbReference type="Proteomes" id="UP001254564"/>
    </source>
</evidence>
<organism evidence="10 11">
    <name type="scientific">Vreelandella vilamensis</name>
    <dbReference type="NCBI Taxonomy" id="531309"/>
    <lineage>
        <taxon>Bacteria</taxon>
        <taxon>Pseudomonadati</taxon>
        <taxon>Pseudomonadota</taxon>
        <taxon>Gammaproteobacteria</taxon>
        <taxon>Oceanospirillales</taxon>
        <taxon>Halomonadaceae</taxon>
        <taxon>Vreelandella</taxon>
    </lineage>
</organism>
<evidence type="ECO:0000256" key="2">
    <source>
        <dbReference type="ARBA" id="ARBA00009695"/>
    </source>
</evidence>
<dbReference type="PANTHER" id="PTHR33602">
    <property type="entry name" value="REGULATORY PROTEIN RECX FAMILY PROTEIN"/>
    <property type="match status" value="1"/>
</dbReference>
<proteinExistence type="inferred from homology"/>
<comment type="function">
    <text evidence="5">Modulates RecA activity.</text>
</comment>
<evidence type="ECO:0000259" key="7">
    <source>
        <dbReference type="Pfam" id="PF02631"/>
    </source>
</evidence>
<evidence type="ECO:0000259" key="8">
    <source>
        <dbReference type="Pfam" id="PF21981"/>
    </source>
</evidence>
<keyword evidence="11" id="KW-1185">Reference proteome</keyword>
<name>A0ABU1H4F4_9GAMM</name>
<evidence type="ECO:0000256" key="5">
    <source>
        <dbReference type="HAMAP-Rule" id="MF_01114"/>
    </source>
</evidence>
<dbReference type="HAMAP" id="MF_01114">
    <property type="entry name" value="RecX"/>
    <property type="match status" value="1"/>
</dbReference>
<dbReference type="PANTHER" id="PTHR33602:SF1">
    <property type="entry name" value="REGULATORY PROTEIN RECX FAMILY PROTEIN"/>
    <property type="match status" value="1"/>
</dbReference>